<dbReference type="EMBL" id="QSEP01000016">
    <property type="protein sequence ID" value="RGZ84516.1"/>
    <property type="molecule type" value="Genomic_DNA"/>
</dbReference>
<evidence type="ECO:0000313" key="4">
    <source>
        <dbReference type="Proteomes" id="UP000286561"/>
    </source>
</evidence>
<gene>
    <name evidence="2" type="ORF">DW972_04670</name>
    <name evidence="1" type="ORF">DXD91_04750</name>
</gene>
<sequence>MKLTYTKGEDGLMYPDLGLRKQTEGYIGKYSLMREKYLKEHKKSTYQVLKMGDYEGHMIEIQRRAEERMDELLPELMKTAGATEELKAADQMKWVGIVNNCKQQAEEMIKEEIIFS</sequence>
<accession>A0A374NTB5</accession>
<comment type="caution">
    <text evidence="1">The sequence shown here is derived from an EMBL/GenBank/DDBJ whole genome shotgun (WGS) entry which is preliminary data.</text>
</comment>
<dbReference type="RefSeq" id="WP_117982217.1">
    <property type="nucleotide sequence ID" value="NZ_DBGCSG010000085.1"/>
</dbReference>
<protein>
    <submittedName>
        <fullName evidence="1">TnpV protein</fullName>
    </submittedName>
</protein>
<dbReference type="Pfam" id="PF14198">
    <property type="entry name" value="TnpV"/>
    <property type="match status" value="1"/>
</dbReference>
<name>A0A374NTB5_9FIRM</name>
<evidence type="ECO:0000313" key="2">
    <source>
        <dbReference type="EMBL" id="RGZ84516.1"/>
    </source>
</evidence>
<evidence type="ECO:0000313" key="3">
    <source>
        <dbReference type="Proteomes" id="UP000262524"/>
    </source>
</evidence>
<organism evidence="1 3">
    <name type="scientific">Anaerobutyricum hallii</name>
    <dbReference type="NCBI Taxonomy" id="39488"/>
    <lineage>
        <taxon>Bacteria</taxon>
        <taxon>Bacillati</taxon>
        <taxon>Bacillota</taxon>
        <taxon>Clostridia</taxon>
        <taxon>Lachnospirales</taxon>
        <taxon>Lachnospiraceae</taxon>
        <taxon>Anaerobutyricum</taxon>
    </lineage>
</organism>
<reference evidence="3 4" key="1">
    <citation type="submission" date="2018-08" db="EMBL/GenBank/DDBJ databases">
        <title>A genome reference for cultivated species of the human gut microbiota.</title>
        <authorList>
            <person name="Zou Y."/>
            <person name="Xue W."/>
            <person name="Luo G."/>
        </authorList>
    </citation>
    <scope>NUCLEOTIDE SEQUENCE [LARGE SCALE GENOMIC DNA]</scope>
    <source>
        <strain evidence="2 4">AM48-23BH</strain>
        <strain evidence="1 3">TM10-1AC</strain>
    </source>
</reference>
<evidence type="ECO:0000313" key="1">
    <source>
        <dbReference type="EMBL" id="RGI90324.1"/>
    </source>
</evidence>
<proteinExistence type="predicted"/>
<dbReference type="AlphaFoldDB" id="A0A374NTB5"/>
<dbReference type="Proteomes" id="UP000262524">
    <property type="component" value="Unassembled WGS sequence"/>
</dbReference>
<dbReference type="Proteomes" id="UP000286561">
    <property type="component" value="Unassembled WGS sequence"/>
</dbReference>
<dbReference type="EMBL" id="QSOE01000020">
    <property type="protein sequence ID" value="RGI90324.1"/>
    <property type="molecule type" value="Genomic_DNA"/>
</dbReference>
<dbReference type="InterPro" id="IPR026989">
    <property type="entry name" value="TnpV"/>
</dbReference>